<dbReference type="Proteomes" id="UP001432027">
    <property type="component" value="Unassembled WGS sequence"/>
</dbReference>
<sequence length="132" mass="14689">GANLTLTSRLSARTYNGAHQDRSRVDSGGCLRREKFLLHPLSDAPPFPTPLEYTTDFPLCFNRLPSVSSPRIRCQGLPSSPPSLPPSSPRQEYGSLPYPSPSPFRTTTTSTMHLYALPFYASPLFRMIKAFE</sequence>
<feature type="non-terminal residue" evidence="2">
    <location>
        <position position="132"/>
    </location>
</feature>
<protein>
    <recommendedName>
        <fullName evidence="4">G protein-coupled receptor</fullName>
    </recommendedName>
</protein>
<keyword evidence="3" id="KW-1185">Reference proteome</keyword>
<dbReference type="EMBL" id="BTSX01000004">
    <property type="protein sequence ID" value="GMS96240.1"/>
    <property type="molecule type" value="Genomic_DNA"/>
</dbReference>
<reference evidence="2" key="1">
    <citation type="submission" date="2023-10" db="EMBL/GenBank/DDBJ databases">
        <title>Genome assembly of Pristionchus species.</title>
        <authorList>
            <person name="Yoshida K."/>
            <person name="Sommer R.J."/>
        </authorList>
    </citation>
    <scope>NUCLEOTIDE SEQUENCE</scope>
    <source>
        <strain evidence="2">RS0144</strain>
    </source>
</reference>
<name>A0AAV5TPP7_9BILA</name>
<evidence type="ECO:0000313" key="2">
    <source>
        <dbReference type="EMBL" id="GMS96240.1"/>
    </source>
</evidence>
<feature type="compositionally biased region" description="Pro residues" evidence="1">
    <location>
        <begin position="79"/>
        <end position="88"/>
    </location>
</feature>
<evidence type="ECO:0008006" key="4">
    <source>
        <dbReference type="Google" id="ProtNLM"/>
    </source>
</evidence>
<feature type="non-terminal residue" evidence="2">
    <location>
        <position position="1"/>
    </location>
</feature>
<comment type="caution">
    <text evidence="2">The sequence shown here is derived from an EMBL/GenBank/DDBJ whole genome shotgun (WGS) entry which is preliminary data.</text>
</comment>
<proteinExistence type="predicted"/>
<evidence type="ECO:0000313" key="3">
    <source>
        <dbReference type="Proteomes" id="UP001432027"/>
    </source>
</evidence>
<dbReference type="AlphaFoldDB" id="A0AAV5TPP7"/>
<evidence type="ECO:0000256" key="1">
    <source>
        <dbReference type="SAM" id="MobiDB-lite"/>
    </source>
</evidence>
<organism evidence="2 3">
    <name type="scientific">Pristionchus entomophagus</name>
    <dbReference type="NCBI Taxonomy" id="358040"/>
    <lineage>
        <taxon>Eukaryota</taxon>
        <taxon>Metazoa</taxon>
        <taxon>Ecdysozoa</taxon>
        <taxon>Nematoda</taxon>
        <taxon>Chromadorea</taxon>
        <taxon>Rhabditida</taxon>
        <taxon>Rhabditina</taxon>
        <taxon>Diplogasteromorpha</taxon>
        <taxon>Diplogasteroidea</taxon>
        <taxon>Neodiplogasteridae</taxon>
        <taxon>Pristionchus</taxon>
    </lineage>
</organism>
<gene>
    <name evidence="2" type="ORF">PENTCL1PPCAC_18415</name>
</gene>
<feature type="region of interest" description="Disordered" evidence="1">
    <location>
        <begin position="72"/>
        <end position="104"/>
    </location>
</feature>
<accession>A0AAV5TPP7</accession>